<feature type="transmembrane region" description="Helical" evidence="1">
    <location>
        <begin position="131"/>
        <end position="148"/>
    </location>
</feature>
<dbReference type="STRING" id="666681.M301_1999"/>
<organism evidence="2 3">
    <name type="scientific">Methylotenera versatilis (strain 301)</name>
    <dbReference type="NCBI Taxonomy" id="666681"/>
    <lineage>
        <taxon>Bacteria</taxon>
        <taxon>Pseudomonadati</taxon>
        <taxon>Pseudomonadota</taxon>
        <taxon>Betaproteobacteria</taxon>
        <taxon>Nitrosomonadales</taxon>
        <taxon>Methylophilaceae</taxon>
        <taxon>Methylotenera</taxon>
    </lineage>
</organism>
<keyword evidence="1" id="KW-1133">Transmembrane helix</keyword>
<proteinExistence type="predicted"/>
<evidence type="ECO:0000313" key="2">
    <source>
        <dbReference type="EMBL" id="ADI30371.1"/>
    </source>
</evidence>
<dbReference type="AlphaFoldDB" id="D7DK10"/>
<keyword evidence="1" id="KW-0472">Membrane</keyword>
<dbReference type="RefSeq" id="WP_013148683.1">
    <property type="nucleotide sequence ID" value="NC_014207.1"/>
</dbReference>
<feature type="transmembrane region" description="Helical" evidence="1">
    <location>
        <begin position="28"/>
        <end position="45"/>
    </location>
</feature>
<feature type="transmembrane region" description="Helical" evidence="1">
    <location>
        <begin position="105"/>
        <end position="125"/>
    </location>
</feature>
<name>D7DK10_METV0</name>
<keyword evidence="1" id="KW-0812">Transmembrane</keyword>
<dbReference type="HOGENOM" id="CLU_1702227_0_0_4"/>
<protein>
    <submittedName>
        <fullName evidence="2">Uncharacterized protein</fullName>
    </submittedName>
</protein>
<sequence length="154" mass="18407">MEFIELSKWLSVWFGKLPKDWQLWLTQYYWWIVGLFLFIVIYKVARQESVAQSGKVEVKWYSPMQWLDRFQQIKAENREKLPESTRSIVDKIYHVIELGHVVADYIYALIACFLGLLGIIVSIILNPFKAWWMFLPSAFLFYIGYKMLRAGRVK</sequence>
<keyword evidence="3" id="KW-1185">Reference proteome</keyword>
<evidence type="ECO:0000313" key="3">
    <source>
        <dbReference type="Proteomes" id="UP000000383"/>
    </source>
</evidence>
<reference evidence="2 3" key="2">
    <citation type="journal article" date="2011" name="J. Bacteriol.">
        <title>Genomes of three methylotrophs from a single niche uncover genetic and metabolic divergence of Methylophilaceae.</title>
        <authorList>
            <person name="Lapidus A."/>
            <person name="Clum A."/>
            <person name="Labutti K."/>
            <person name="Kaluzhnaya M.G."/>
            <person name="Lim S."/>
            <person name="Beck D.A."/>
            <person name="Glavina Del Rio T."/>
            <person name="Nolan M."/>
            <person name="Mavromatis K."/>
            <person name="Huntemann M."/>
            <person name="Lucas S."/>
            <person name="Lidstrom M.E."/>
            <person name="Ivanova N."/>
            <person name="Chistoserdova L."/>
        </authorList>
    </citation>
    <scope>NUCLEOTIDE SEQUENCE [LARGE SCALE GENOMIC DNA]</scope>
    <source>
        <strain evidence="2 3">301</strain>
    </source>
</reference>
<dbReference type="EMBL" id="CP002056">
    <property type="protein sequence ID" value="ADI30371.1"/>
    <property type="molecule type" value="Genomic_DNA"/>
</dbReference>
<dbReference type="KEGG" id="meh:M301_1999"/>
<dbReference type="Proteomes" id="UP000000383">
    <property type="component" value="Chromosome"/>
</dbReference>
<accession>D7DK10</accession>
<reference evidence="3" key="1">
    <citation type="submission" date="2010-05" db="EMBL/GenBank/DDBJ databases">
        <title>Complete sequence of Methylotenera sp. 301.</title>
        <authorList>
            <person name="Lucas S."/>
            <person name="Copeland A."/>
            <person name="Lapidus A."/>
            <person name="Cheng J.-F."/>
            <person name="Bruce D."/>
            <person name="Goodwin L."/>
            <person name="Pitluck S."/>
            <person name="Clum A."/>
            <person name="Land M."/>
            <person name="Hauser L."/>
            <person name="Kyrpides N."/>
            <person name="Ivanova N."/>
            <person name="Chistoservova L."/>
            <person name="Kalyuzhnaya M."/>
            <person name="Woyke T."/>
        </authorList>
    </citation>
    <scope>NUCLEOTIDE SEQUENCE [LARGE SCALE GENOMIC DNA]</scope>
    <source>
        <strain evidence="3">301</strain>
    </source>
</reference>
<gene>
    <name evidence="2" type="ordered locus">M301_1999</name>
</gene>
<evidence type="ECO:0000256" key="1">
    <source>
        <dbReference type="SAM" id="Phobius"/>
    </source>
</evidence>